<sequence length="468" mass="51409">MKKLVIMFTCCSLLAVFAGCKKYLDVNDNPNQSAIAPMNGLLASTTYNTGYNVYRVGNFTSYFVQYLASPNVGGGNDTYDQVDYSTTWESIYNTMADLYDLVQVADSLGAYQHAGAGRIMIAMNLSLTNSVWGSVPYKQALTGDFVQPEFDADADVYASSLALVNEGIASLEQADPPIVLDGTKDLIYHGNADAWIKMGYALKARLLNRVTKTADYDPAAVLTALTNAFANNSDDAQLTQFQARSPWNQAAYNNTVLLLDGWLSAHFVDALNDHTFGVFDPRLPLITDTTKFGDYRGTINGAGRVGTGTDDEECYLSLNGFYSRGGAPLLLITYAECRFMAAEAAFRAGDKPAAYAAYMDGIQAHMDKVGVSTTDRDSYMSNPAVAVGANNLTLDLIMKEKYVAMFLNPEAWVDARRFNYQYTDFDMPENAVIPEFIRRVAYPNTEVSRNGSNIPPVGSLADRLWWDE</sequence>
<dbReference type="OrthoDB" id="9766256at2"/>
<dbReference type="Pfam" id="PF12771">
    <property type="entry name" value="SusD-like_2"/>
    <property type="match status" value="1"/>
</dbReference>
<keyword evidence="3" id="KW-1185">Reference proteome</keyword>
<comment type="caution">
    <text evidence="2">The sequence shown here is derived from an EMBL/GenBank/DDBJ whole genome shotgun (WGS) entry which is preliminary data.</text>
</comment>
<reference evidence="2 3" key="1">
    <citation type="journal article" date="2013" name="Stand. Genomic Sci.">
        <title>Genomic Encyclopedia of Type Strains, Phase I: The one thousand microbial genomes (KMG-I) project.</title>
        <authorList>
            <person name="Kyrpides N.C."/>
            <person name="Woyke T."/>
            <person name="Eisen J.A."/>
            <person name="Garrity G."/>
            <person name="Lilburn T.G."/>
            <person name="Beck B.J."/>
            <person name="Whitman W.B."/>
            <person name="Hugenholtz P."/>
            <person name="Klenk H.P."/>
        </authorList>
    </citation>
    <scope>NUCLEOTIDE SEQUENCE [LARGE SCALE GENOMIC DNA]</scope>
    <source>
        <strain evidence="2 3">DSM 13484</strain>
    </source>
</reference>
<dbReference type="EMBL" id="VLLG01000004">
    <property type="protein sequence ID" value="TWI86221.1"/>
    <property type="molecule type" value="Genomic_DNA"/>
</dbReference>
<protein>
    <submittedName>
        <fullName evidence="2">SusD-like starch-binding protein associating with outer membrane</fullName>
    </submittedName>
</protein>
<proteinExistence type="predicted"/>
<dbReference type="SUPFAM" id="SSF48452">
    <property type="entry name" value="TPR-like"/>
    <property type="match status" value="1"/>
</dbReference>
<evidence type="ECO:0000313" key="2">
    <source>
        <dbReference type="EMBL" id="TWI86221.1"/>
    </source>
</evidence>
<dbReference type="InterPro" id="IPR041662">
    <property type="entry name" value="SusD-like_2"/>
</dbReference>
<dbReference type="InterPro" id="IPR011990">
    <property type="entry name" value="TPR-like_helical_dom_sf"/>
</dbReference>
<evidence type="ECO:0000256" key="1">
    <source>
        <dbReference type="SAM" id="SignalP"/>
    </source>
</evidence>
<keyword evidence="1" id="KW-0732">Signal</keyword>
<feature type="signal peptide" evidence="1">
    <location>
        <begin position="1"/>
        <end position="18"/>
    </location>
</feature>
<accession>A0A562SY24</accession>
<dbReference type="Gene3D" id="1.25.40.390">
    <property type="match status" value="1"/>
</dbReference>
<dbReference type="RefSeq" id="WP_145715851.1">
    <property type="nucleotide sequence ID" value="NZ_BAAAFY010000005.1"/>
</dbReference>
<dbReference type="PROSITE" id="PS51257">
    <property type="entry name" value="PROKAR_LIPOPROTEIN"/>
    <property type="match status" value="1"/>
</dbReference>
<gene>
    <name evidence="2" type="ORF">LX66_3473</name>
</gene>
<feature type="chain" id="PRO_5021761084" evidence="1">
    <location>
        <begin position="19"/>
        <end position="468"/>
    </location>
</feature>
<organism evidence="2 3">
    <name type="scientific">Chitinophaga japonensis</name>
    <name type="common">Flexibacter japonensis</name>
    <dbReference type="NCBI Taxonomy" id="104662"/>
    <lineage>
        <taxon>Bacteria</taxon>
        <taxon>Pseudomonadati</taxon>
        <taxon>Bacteroidota</taxon>
        <taxon>Chitinophagia</taxon>
        <taxon>Chitinophagales</taxon>
        <taxon>Chitinophagaceae</taxon>
        <taxon>Chitinophaga</taxon>
    </lineage>
</organism>
<dbReference type="AlphaFoldDB" id="A0A562SY24"/>
<evidence type="ECO:0000313" key="3">
    <source>
        <dbReference type="Proteomes" id="UP000316778"/>
    </source>
</evidence>
<name>A0A562SY24_CHIJA</name>
<dbReference type="Proteomes" id="UP000316778">
    <property type="component" value="Unassembled WGS sequence"/>
</dbReference>